<dbReference type="SUPFAM" id="SSF51735">
    <property type="entry name" value="NAD(P)-binding Rossmann-fold domains"/>
    <property type="match status" value="1"/>
</dbReference>
<gene>
    <name evidence="14" type="primary">LOC113497705</name>
</gene>
<sequence length="461" mass="52610">MFTSTNNIRTEDDVNAEHVESIADFYAGKSVFITGVTGFLGKVYLEKLLYTCKDIDKVFILIRNKKGDDVGKRIEKLLDSSVFSRLKSQRPQDIKKIVPVYGDMDKSELGLSSEDQERLINEVSVVFHVAASVNLDADLRSSMATNFFGTSYVLKLCHRMKKIKVFVYVSTAYCNSTLKVLEEKVYPVQEELEEVLKYLEEPHLDRDRVKKLLNGRPNAYALSKALAEHYVAQNHGDIPIIFIRPSIVISSSKEPVPGWVDSFQGATALITAVLKGVNRVIYGNKNNVLDLIPVDYVSNLSIVAAARVKSSKEVTVYNCCTSSIKPITLKELASQITRRKVEDKQRFLFLPTVFFSTHWLVVIILTFVMQIMPSFIADQFLYFTGNKPMYMKIQSKVINGRNVLNYYTNNSWVFKSVASRRLLDTLSLSDKRLFPCYPSDLNWDKYFKTYFDGIENFLLKK</sequence>
<dbReference type="OrthoDB" id="429813at2759"/>
<keyword evidence="10" id="KW-0560">Oxidoreductase</keyword>
<evidence type="ECO:0000256" key="3">
    <source>
        <dbReference type="ARBA" id="ARBA00022516"/>
    </source>
</evidence>
<keyword evidence="8 10" id="KW-0472">Membrane</keyword>
<reference evidence="14" key="1">
    <citation type="submission" date="2025-08" db="UniProtKB">
        <authorList>
            <consortium name="RefSeq"/>
        </authorList>
    </citation>
    <scope>IDENTIFICATION</scope>
</reference>
<comment type="subcellular location">
    <subcellularLocation>
        <location evidence="1">Membrane</location>
        <topology evidence="1">Multi-pass membrane protein</topology>
    </subcellularLocation>
</comment>
<evidence type="ECO:0000313" key="13">
    <source>
        <dbReference type="Proteomes" id="UP000322000"/>
    </source>
</evidence>
<evidence type="ECO:0000259" key="12">
    <source>
        <dbReference type="Pfam" id="PF07993"/>
    </source>
</evidence>
<proteinExistence type="inferred from homology"/>
<evidence type="ECO:0000256" key="2">
    <source>
        <dbReference type="ARBA" id="ARBA00005928"/>
    </source>
</evidence>
<dbReference type="GO" id="GO:0102965">
    <property type="term" value="F:alcohol-forming long-chain fatty acyl-CoA reductase activity"/>
    <property type="evidence" value="ECO:0007669"/>
    <property type="project" value="UniProtKB-EC"/>
</dbReference>
<protein>
    <recommendedName>
        <fullName evidence="10">Fatty acyl-CoA reductase</fullName>
        <ecNumber evidence="10">1.2.1.84</ecNumber>
    </recommendedName>
</protein>
<dbReference type="GO" id="GO:0035336">
    <property type="term" value="P:long-chain fatty-acyl-CoA metabolic process"/>
    <property type="evidence" value="ECO:0007669"/>
    <property type="project" value="TreeGrafter"/>
</dbReference>
<dbReference type="InterPro" id="IPR026055">
    <property type="entry name" value="FAR"/>
</dbReference>
<evidence type="ECO:0000256" key="10">
    <source>
        <dbReference type="RuleBase" id="RU363097"/>
    </source>
</evidence>
<dbReference type="FunFam" id="3.40.50.720:FF:000143">
    <property type="entry name" value="Fatty acyl-CoA reductase"/>
    <property type="match status" value="1"/>
</dbReference>
<dbReference type="KEGG" id="tnl:113497705"/>
<feature type="transmembrane region" description="Helical" evidence="10">
    <location>
        <begin position="347"/>
        <end position="369"/>
    </location>
</feature>
<dbReference type="Proteomes" id="UP000322000">
    <property type="component" value="Chromosome 9"/>
</dbReference>
<comment type="similarity">
    <text evidence="2 10">Belongs to the fatty acyl-CoA reductase family.</text>
</comment>
<evidence type="ECO:0000256" key="8">
    <source>
        <dbReference type="ARBA" id="ARBA00023136"/>
    </source>
</evidence>
<keyword evidence="6 10" id="KW-1133">Transmembrane helix</keyword>
<evidence type="ECO:0000256" key="7">
    <source>
        <dbReference type="ARBA" id="ARBA00023098"/>
    </source>
</evidence>
<dbReference type="InterPro" id="IPR036291">
    <property type="entry name" value="NAD(P)-bd_dom_sf"/>
</dbReference>
<dbReference type="CDD" id="cd05236">
    <property type="entry name" value="FAR-N_SDR_e"/>
    <property type="match status" value="1"/>
</dbReference>
<dbReference type="Gene3D" id="3.40.50.720">
    <property type="entry name" value="NAD(P)-binding Rossmann-like Domain"/>
    <property type="match status" value="1"/>
</dbReference>
<keyword evidence="5 10" id="KW-0521">NADP</keyword>
<keyword evidence="4 10" id="KW-0812">Transmembrane</keyword>
<dbReference type="InterPro" id="IPR013120">
    <property type="entry name" value="FAR_NAD-bd"/>
</dbReference>
<organism evidence="13 14">
    <name type="scientific">Trichoplusia ni</name>
    <name type="common">Cabbage looper</name>
    <dbReference type="NCBI Taxonomy" id="7111"/>
    <lineage>
        <taxon>Eukaryota</taxon>
        <taxon>Metazoa</taxon>
        <taxon>Ecdysozoa</taxon>
        <taxon>Arthropoda</taxon>
        <taxon>Hexapoda</taxon>
        <taxon>Insecta</taxon>
        <taxon>Pterygota</taxon>
        <taxon>Neoptera</taxon>
        <taxon>Endopterygota</taxon>
        <taxon>Lepidoptera</taxon>
        <taxon>Glossata</taxon>
        <taxon>Ditrysia</taxon>
        <taxon>Noctuoidea</taxon>
        <taxon>Noctuidae</taxon>
        <taxon>Plusiinae</taxon>
        <taxon>Trichoplusia</taxon>
    </lineage>
</organism>
<evidence type="ECO:0000256" key="4">
    <source>
        <dbReference type="ARBA" id="ARBA00022692"/>
    </source>
</evidence>
<keyword evidence="13" id="KW-1185">Reference proteome</keyword>
<dbReference type="RefSeq" id="XP_026733193.1">
    <property type="nucleotide sequence ID" value="XM_026877392.1"/>
</dbReference>
<comment type="catalytic activity">
    <reaction evidence="9 10">
        <text>a long-chain fatty acyl-CoA + 2 NADPH + 2 H(+) = a long-chain primary fatty alcohol + 2 NADP(+) + CoA</text>
        <dbReference type="Rhea" id="RHEA:52716"/>
        <dbReference type="ChEBI" id="CHEBI:15378"/>
        <dbReference type="ChEBI" id="CHEBI:57287"/>
        <dbReference type="ChEBI" id="CHEBI:57783"/>
        <dbReference type="ChEBI" id="CHEBI:58349"/>
        <dbReference type="ChEBI" id="CHEBI:77396"/>
        <dbReference type="ChEBI" id="CHEBI:83139"/>
        <dbReference type="EC" id="1.2.1.84"/>
    </reaction>
</comment>
<dbReference type="PANTHER" id="PTHR11011">
    <property type="entry name" value="MALE STERILITY PROTEIN 2-RELATED"/>
    <property type="match status" value="1"/>
</dbReference>
<dbReference type="AlphaFoldDB" id="A0A7E5VXX9"/>
<dbReference type="GO" id="GO:0016020">
    <property type="term" value="C:membrane"/>
    <property type="evidence" value="ECO:0007669"/>
    <property type="project" value="UniProtKB-SubCell"/>
</dbReference>
<dbReference type="PANTHER" id="PTHR11011:SF45">
    <property type="entry name" value="FATTY ACYL-COA REDUCTASE CG8306-RELATED"/>
    <property type="match status" value="1"/>
</dbReference>
<dbReference type="Pfam" id="PF07993">
    <property type="entry name" value="NAD_binding_4"/>
    <property type="match status" value="1"/>
</dbReference>
<comment type="function">
    <text evidence="10">Catalyzes the reduction of fatty acyl-CoA to fatty alcohols.</text>
</comment>
<evidence type="ECO:0000313" key="14">
    <source>
        <dbReference type="RefSeq" id="XP_026733193.1"/>
    </source>
</evidence>
<evidence type="ECO:0000256" key="9">
    <source>
        <dbReference type="ARBA" id="ARBA00052530"/>
    </source>
</evidence>
<evidence type="ECO:0000256" key="5">
    <source>
        <dbReference type="ARBA" id="ARBA00022857"/>
    </source>
</evidence>
<dbReference type="GO" id="GO:0080019">
    <property type="term" value="F:alcohol-forming very long-chain fatty acyl-CoA reductase activity"/>
    <property type="evidence" value="ECO:0007669"/>
    <property type="project" value="InterPro"/>
</dbReference>
<dbReference type="Pfam" id="PF03015">
    <property type="entry name" value="Sterile"/>
    <property type="match status" value="1"/>
</dbReference>
<evidence type="ECO:0000259" key="11">
    <source>
        <dbReference type="Pfam" id="PF03015"/>
    </source>
</evidence>
<dbReference type="GeneID" id="113497705"/>
<dbReference type="EC" id="1.2.1.84" evidence="10"/>
<name>A0A7E5VXX9_TRINI</name>
<evidence type="ECO:0000256" key="1">
    <source>
        <dbReference type="ARBA" id="ARBA00004141"/>
    </source>
</evidence>
<dbReference type="InParanoid" id="A0A7E5VXX9"/>
<dbReference type="GO" id="GO:0005777">
    <property type="term" value="C:peroxisome"/>
    <property type="evidence" value="ECO:0007669"/>
    <property type="project" value="TreeGrafter"/>
</dbReference>
<keyword evidence="3 10" id="KW-0444">Lipid biosynthesis</keyword>
<accession>A0A7E5VXX9</accession>
<feature type="domain" description="Thioester reductase (TE)" evidence="12">
    <location>
        <begin position="33"/>
        <end position="299"/>
    </location>
</feature>
<dbReference type="CDD" id="cd09071">
    <property type="entry name" value="FAR_C"/>
    <property type="match status" value="1"/>
</dbReference>
<feature type="domain" description="Fatty acyl-CoA reductase C-terminal" evidence="11">
    <location>
        <begin position="370"/>
        <end position="461"/>
    </location>
</feature>
<keyword evidence="7 10" id="KW-0443">Lipid metabolism</keyword>
<dbReference type="InterPro" id="IPR033640">
    <property type="entry name" value="FAR_C"/>
</dbReference>
<evidence type="ECO:0000256" key="6">
    <source>
        <dbReference type="ARBA" id="ARBA00022989"/>
    </source>
</evidence>